<name>A0A016T9T3_9BILA</name>
<proteinExistence type="predicted"/>
<reference evidence="2" key="1">
    <citation type="journal article" date="2015" name="Nat. Genet.">
        <title>The genome and transcriptome of the zoonotic hookworm Ancylostoma ceylanicum identify infection-specific gene families.</title>
        <authorList>
            <person name="Schwarz E.M."/>
            <person name="Hu Y."/>
            <person name="Antoshechkin I."/>
            <person name="Miller M.M."/>
            <person name="Sternberg P.W."/>
            <person name="Aroian R.V."/>
        </authorList>
    </citation>
    <scope>NUCLEOTIDE SEQUENCE</scope>
    <source>
        <strain evidence="2">HY135</strain>
    </source>
</reference>
<evidence type="ECO:0000313" key="1">
    <source>
        <dbReference type="EMBL" id="EYB99723.1"/>
    </source>
</evidence>
<keyword evidence="2" id="KW-1185">Reference proteome</keyword>
<protein>
    <submittedName>
        <fullName evidence="1">Uncharacterized protein</fullName>
    </submittedName>
</protein>
<dbReference type="EMBL" id="JARK01001456">
    <property type="protein sequence ID" value="EYB99723.1"/>
    <property type="molecule type" value="Genomic_DNA"/>
</dbReference>
<dbReference type="Proteomes" id="UP000024635">
    <property type="component" value="Unassembled WGS sequence"/>
</dbReference>
<accession>A0A016T9T3</accession>
<evidence type="ECO:0000313" key="2">
    <source>
        <dbReference type="Proteomes" id="UP000024635"/>
    </source>
</evidence>
<dbReference type="AlphaFoldDB" id="A0A016T9T3"/>
<comment type="caution">
    <text evidence="1">The sequence shown here is derived from an EMBL/GenBank/DDBJ whole genome shotgun (WGS) entry which is preliminary data.</text>
</comment>
<gene>
    <name evidence="1" type="primary">Acey_s0120.g906</name>
    <name evidence="1" type="ORF">Y032_0120g906</name>
</gene>
<sequence>MSGTEASMSVKMTRGQIMDTFFAPLEELKRKEKEPQWCELSEMRLFQLIIRYKPAGDQGEGRVVQRVHRWRKVAPAFKNAARRVHCYDKSALALTVGEMGPPLG</sequence>
<dbReference type="OrthoDB" id="5595141at2759"/>
<organism evidence="1 2">
    <name type="scientific">Ancylostoma ceylanicum</name>
    <dbReference type="NCBI Taxonomy" id="53326"/>
    <lineage>
        <taxon>Eukaryota</taxon>
        <taxon>Metazoa</taxon>
        <taxon>Ecdysozoa</taxon>
        <taxon>Nematoda</taxon>
        <taxon>Chromadorea</taxon>
        <taxon>Rhabditida</taxon>
        <taxon>Rhabditina</taxon>
        <taxon>Rhabditomorpha</taxon>
        <taxon>Strongyloidea</taxon>
        <taxon>Ancylostomatidae</taxon>
        <taxon>Ancylostomatinae</taxon>
        <taxon>Ancylostoma</taxon>
    </lineage>
</organism>